<evidence type="ECO:0000256" key="2">
    <source>
        <dbReference type="SAM" id="SignalP"/>
    </source>
</evidence>
<comment type="caution">
    <text evidence="3">The sequence shown here is derived from an EMBL/GenBank/DDBJ whole genome shotgun (WGS) entry which is preliminary data.</text>
</comment>
<feature type="transmembrane region" description="Helical" evidence="1">
    <location>
        <begin position="69"/>
        <end position="88"/>
    </location>
</feature>
<keyword evidence="2" id="KW-0732">Signal</keyword>
<gene>
    <name evidence="3" type="ORF">ACFOSU_03395</name>
</gene>
<accession>A0ABV7ENH6</accession>
<dbReference type="InterPro" id="IPR046737">
    <property type="entry name" value="DUF6629"/>
</dbReference>
<feature type="chain" id="PRO_5046555743" evidence="2">
    <location>
        <begin position="17"/>
        <end position="220"/>
    </location>
</feature>
<protein>
    <submittedName>
        <fullName evidence="3">DUF6629 family protein</fullName>
    </submittedName>
</protein>
<organism evidence="3 4">
    <name type="scientific">Salinisphaera aquimarina</name>
    <dbReference type="NCBI Taxonomy" id="2094031"/>
    <lineage>
        <taxon>Bacteria</taxon>
        <taxon>Pseudomonadati</taxon>
        <taxon>Pseudomonadota</taxon>
        <taxon>Gammaproteobacteria</taxon>
        <taxon>Salinisphaerales</taxon>
        <taxon>Salinisphaeraceae</taxon>
        <taxon>Salinisphaera</taxon>
    </lineage>
</organism>
<evidence type="ECO:0000313" key="3">
    <source>
        <dbReference type="EMBL" id="MFC3102930.1"/>
    </source>
</evidence>
<feature type="signal peptide" evidence="2">
    <location>
        <begin position="1"/>
        <end position="16"/>
    </location>
</feature>
<dbReference type="RefSeq" id="WP_380686408.1">
    <property type="nucleotide sequence ID" value="NZ_JBHRSS010000001.1"/>
</dbReference>
<sequence>MCFSASASFTSAAAVAVVGVATVARSNHPKEWLFAAVPLFFAWHQFNEGMVWLGLHGDLGIGTLDDWGFVYMLYAQALLPLLMPLSVWLIEPDKQRGRRILPFLAVGAVLVLYVLWALLNFDTHIGVRDHSVVYHNPGTRSIVVAALYIVVTCGALFFSGYRYIVMLGVLNLVGLSVVLLIKQYAFTSVWCAYAAVISVLIYGHFYRRRRAEAHGAMLEH</sequence>
<evidence type="ECO:0000256" key="1">
    <source>
        <dbReference type="SAM" id="Phobius"/>
    </source>
</evidence>
<feature type="transmembrane region" description="Helical" evidence="1">
    <location>
        <begin position="163"/>
        <end position="181"/>
    </location>
</feature>
<feature type="transmembrane region" description="Helical" evidence="1">
    <location>
        <begin position="139"/>
        <end position="158"/>
    </location>
</feature>
<keyword evidence="4" id="KW-1185">Reference proteome</keyword>
<feature type="transmembrane region" description="Helical" evidence="1">
    <location>
        <begin position="100"/>
        <end position="119"/>
    </location>
</feature>
<evidence type="ECO:0000313" key="4">
    <source>
        <dbReference type="Proteomes" id="UP001595462"/>
    </source>
</evidence>
<name>A0ABV7ENH6_9GAMM</name>
<keyword evidence="1" id="KW-0812">Transmembrane</keyword>
<dbReference type="EMBL" id="JBHRSS010000001">
    <property type="protein sequence ID" value="MFC3102930.1"/>
    <property type="molecule type" value="Genomic_DNA"/>
</dbReference>
<dbReference type="Proteomes" id="UP001595462">
    <property type="component" value="Unassembled WGS sequence"/>
</dbReference>
<dbReference type="Pfam" id="PF20334">
    <property type="entry name" value="DUF6629"/>
    <property type="match status" value="1"/>
</dbReference>
<proteinExistence type="predicted"/>
<keyword evidence="1" id="KW-0472">Membrane</keyword>
<keyword evidence="1" id="KW-1133">Transmembrane helix</keyword>
<feature type="transmembrane region" description="Helical" evidence="1">
    <location>
        <begin position="187"/>
        <end position="205"/>
    </location>
</feature>
<reference evidence="4" key="1">
    <citation type="journal article" date="2019" name="Int. J. Syst. Evol. Microbiol.">
        <title>The Global Catalogue of Microorganisms (GCM) 10K type strain sequencing project: providing services to taxonomists for standard genome sequencing and annotation.</title>
        <authorList>
            <consortium name="The Broad Institute Genomics Platform"/>
            <consortium name="The Broad Institute Genome Sequencing Center for Infectious Disease"/>
            <person name="Wu L."/>
            <person name="Ma J."/>
        </authorList>
    </citation>
    <scope>NUCLEOTIDE SEQUENCE [LARGE SCALE GENOMIC DNA]</scope>
    <source>
        <strain evidence="4">KCTC 52640</strain>
    </source>
</reference>